<gene>
    <name evidence="1" type="ORF">SAMN05421769_0393</name>
</gene>
<proteinExistence type="predicted"/>
<evidence type="ECO:0000313" key="2">
    <source>
        <dbReference type="Proteomes" id="UP000184782"/>
    </source>
</evidence>
<sequence length="72" mass="8397">MEISLYDFKNLPVQNQSEIVLSEGRLMNEQIMSSFRYALYEISSFSVELIFHIAKNKVEGLNIYQNRAAYSN</sequence>
<dbReference type="OrthoDB" id="1264643at2"/>
<dbReference type="Proteomes" id="UP000184782">
    <property type="component" value="Unassembled WGS sequence"/>
</dbReference>
<dbReference type="RefSeq" id="WP_074228304.1">
    <property type="nucleotide sequence ID" value="NZ_FSRQ01000001.1"/>
</dbReference>
<reference evidence="2" key="1">
    <citation type="submission" date="2016-12" db="EMBL/GenBank/DDBJ databases">
        <authorList>
            <person name="Varghese N."/>
            <person name="Submissions S."/>
        </authorList>
    </citation>
    <scope>NUCLEOTIDE SEQUENCE [LARGE SCALE GENOMIC DNA]</scope>
    <source>
        <strain evidence="2">DSM 16779</strain>
    </source>
</reference>
<keyword evidence="2" id="KW-1185">Reference proteome</keyword>
<evidence type="ECO:0000313" key="1">
    <source>
        <dbReference type="EMBL" id="SIN82685.1"/>
    </source>
</evidence>
<dbReference type="AlphaFoldDB" id="A0A1N6EI19"/>
<organism evidence="1 2">
    <name type="scientific">Chryseobacterium scophthalmum</name>
    <dbReference type="NCBI Taxonomy" id="59733"/>
    <lineage>
        <taxon>Bacteria</taxon>
        <taxon>Pseudomonadati</taxon>
        <taxon>Bacteroidota</taxon>
        <taxon>Flavobacteriia</taxon>
        <taxon>Flavobacteriales</taxon>
        <taxon>Weeksellaceae</taxon>
        <taxon>Chryseobacterium group</taxon>
        <taxon>Chryseobacterium</taxon>
    </lineage>
</organism>
<protein>
    <submittedName>
        <fullName evidence="1">Uncharacterized protein</fullName>
    </submittedName>
</protein>
<name>A0A1N6EI19_9FLAO</name>
<accession>A0A1N6EI19</accession>
<dbReference type="EMBL" id="FSRQ01000001">
    <property type="protein sequence ID" value="SIN82685.1"/>
    <property type="molecule type" value="Genomic_DNA"/>
</dbReference>